<evidence type="ECO:0000313" key="2">
    <source>
        <dbReference type="Proteomes" id="UP000003111"/>
    </source>
</evidence>
<dbReference type="EMBL" id="ACLF03000006">
    <property type="protein sequence ID" value="EFQ82889.1"/>
    <property type="molecule type" value="Genomic_DNA"/>
</dbReference>
<dbReference type="InterPro" id="IPR011047">
    <property type="entry name" value="Quinoprotein_ADH-like_sf"/>
</dbReference>
<gene>
    <name evidence="1" type="ORF">HMPREF0063_12098</name>
</gene>
<protein>
    <submittedName>
        <fullName evidence="1">Uncharacterized protein</fullName>
    </submittedName>
</protein>
<dbReference type="Gene3D" id="2.130.10.10">
    <property type="entry name" value="YVTN repeat-like/Quinoprotein amine dehydrogenase"/>
    <property type="match status" value="1"/>
</dbReference>
<sequence>MRIHESTRYHRAEGRAGAAVLASFAMVAVSLTFSPQASAVAASGTTPASTPTCTPIPAADGNEPLCNPFLADSPWPAAQRNSYAQGSSPLPGPTGPADRIGVSQVGATGAPVFINFSPEYPDGKRVIWASTVGFTGEILKIDPETNQLIDKYVPGLEGGNAFVRPGVSGAYNLVDADNRFIVGTGDSIQIFGDVDPDERSSSIARLHVFELPEQARCGDDELVGITMTYDGRVAFATKNGIVGTVARSPEAMNADSLRILSINGTDCASLPADAREDVSNSIAADEDGGIFVVTSGALYRFDEDQDGLEQVWRTEYQGAGLTGAGRLGGGSGSTPSLMGTGAGDDRFVVITDGQEQVHLDLMWRDEIPADWEPIRPGADPRIACEVPITYGQAPGSPSLSEQSVLVRGNSAVVVNNFQGLNSVLSLVPAQLQTFTQLLSGLPGNVPRGIERVDWNPETRECDTVWSNPDVSIPNGIPTMSVATNMFYGIGARGGVWTLEGLDFDTGEVTLTVPTTPLPTSNSFYAATTIGPDGSIFTGTFGGMTRFRQCAANEPCERLGPVEAAVGQVPLKPEPLLRYLFGLPN</sequence>
<accession>E2SCD6</accession>
<organism evidence="1 2">
    <name type="scientific">Aeromicrobium marinum DSM 15272</name>
    <dbReference type="NCBI Taxonomy" id="585531"/>
    <lineage>
        <taxon>Bacteria</taxon>
        <taxon>Bacillati</taxon>
        <taxon>Actinomycetota</taxon>
        <taxon>Actinomycetes</taxon>
        <taxon>Propionibacteriales</taxon>
        <taxon>Nocardioidaceae</taxon>
        <taxon>Aeromicrobium</taxon>
    </lineage>
</organism>
<dbReference type="AlphaFoldDB" id="E2SCD6"/>
<proteinExistence type="predicted"/>
<dbReference type="InterPro" id="IPR015943">
    <property type="entry name" value="WD40/YVTN_repeat-like_dom_sf"/>
</dbReference>
<reference evidence="1" key="1">
    <citation type="submission" date="2010-08" db="EMBL/GenBank/DDBJ databases">
        <authorList>
            <person name="Muzny D."/>
            <person name="Qin X."/>
            <person name="Buhay C."/>
            <person name="Dugan-Rocha S."/>
            <person name="Ding Y."/>
            <person name="Chen G."/>
            <person name="Hawes A."/>
            <person name="Holder M."/>
            <person name="Jhangiani S."/>
            <person name="Johnson A."/>
            <person name="Khan Z."/>
            <person name="Li Z."/>
            <person name="Liu W."/>
            <person name="Liu X."/>
            <person name="Perez L."/>
            <person name="Shen H."/>
            <person name="Wang Q."/>
            <person name="Watt J."/>
            <person name="Xi L."/>
            <person name="Xin Y."/>
            <person name="Zhou J."/>
            <person name="Deng J."/>
            <person name="Jiang H."/>
            <person name="Liu Y."/>
            <person name="Qu J."/>
            <person name="Song X.-Z."/>
            <person name="Zhang L."/>
            <person name="Villasana D."/>
            <person name="Johnson A."/>
            <person name="Liu J."/>
            <person name="Liyanage D."/>
            <person name="Lorensuhewa L."/>
            <person name="Robinson T."/>
            <person name="Song A."/>
            <person name="Song B.-B."/>
            <person name="Dinh H."/>
            <person name="Thornton R."/>
            <person name="Coyle M."/>
            <person name="Francisco L."/>
            <person name="Jackson L."/>
            <person name="Javaid M."/>
            <person name="Korchina V."/>
            <person name="Kovar C."/>
            <person name="Mata R."/>
            <person name="Mathew T."/>
            <person name="Ngo R."/>
            <person name="Nguyen L."/>
            <person name="Nguyen N."/>
            <person name="Okwuonu G."/>
            <person name="Ongeri F."/>
            <person name="Pham C."/>
            <person name="Simmons D."/>
            <person name="Wilczek-Boney K."/>
            <person name="Hale W."/>
            <person name="Jakkamsetti A."/>
            <person name="Pham P."/>
            <person name="Ruth R."/>
            <person name="San Lucas F."/>
            <person name="Warren J."/>
            <person name="Zhang J."/>
            <person name="Zhao Z."/>
            <person name="Zhou C."/>
            <person name="Zhu D."/>
            <person name="Lee S."/>
            <person name="Bess C."/>
            <person name="Blankenburg K."/>
            <person name="Forbes L."/>
            <person name="Fu Q."/>
            <person name="Gubbala S."/>
            <person name="Hirani K."/>
            <person name="Jayaseelan J.C."/>
            <person name="Lara F."/>
            <person name="Munidasa M."/>
            <person name="Palculict T."/>
            <person name="Patil S."/>
            <person name="Pu L.-L."/>
            <person name="Saada N."/>
            <person name="Tang L."/>
            <person name="Weissenberger G."/>
            <person name="Zhu Y."/>
            <person name="Hemphill L."/>
            <person name="Shang Y."/>
            <person name="Youmans B."/>
            <person name="Ayvaz T."/>
            <person name="Ross M."/>
            <person name="Santibanez J."/>
            <person name="Aqrawi P."/>
            <person name="Gross S."/>
            <person name="Joshi V."/>
            <person name="Fowler G."/>
            <person name="Nazareth L."/>
            <person name="Reid J."/>
            <person name="Worley K."/>
            <person name="Petrosino J."/>
            <person name="Highlander S."/>
            <person name="Gibbs R."/>
        </authorList>
    </citation>
    <scope>NUCLEOTIDE SEQUENCE [LARGE SCALE GENOMIC DNA]</scope>
    <source>
        <strain evidence="1">DSM 15272</strain>
    </source>
</reference>
<dbReference type="eggNOG" id="COG1520">
    <property type="taxonomic scope" value="Bacteria"/>
</dbReference>
<name>E2SCD6_9ACTN</name>
<evidence type="ECO:0000313" key="1">
    <source>
        <dbReference type="EMBL" id="EFQ82889.1"/>
    </source>
</evidence>
<dbReference type="SUPFAM" id="SSF50998">
    <property type="entry name" value="Quinoprotein alcohol dehydrogenase-like"/>
    <property type="match status" value="1"/>
</dbReference>
<dbReference type="HOGENOM" id="CLU_022794_0_0_11"/>
<dbReference type="STRING" id="585531.HMPREF0063_12098"/>
<comment type="caution">
    <text evidence="1">The sequence shown here is derived from an EMBL/GenBank/DDBJ whole genome shotgun (WGS) entry which is preliminary data.</text>
</comment>
<keyword evidence="2" id="KW-1185">Reference proteome</keyword>
<dbReference type="Proteomes" id="UP000003111">
    <property type="component" value="Unassembled WGS sequence"/>
</dbReference>